<name>A0A345NKA3_9MICO</name>
<gene>
    <name evidence="1" type="ORF">DV701_04345</name>
</gene>
<protein>
    <submittedName>
        <fullName evidence="1">Uncharacterized protein</fullName>
    </submittedName>
</protein>
<dbReference type="Proteomes" id="UP000253790">
    <property type="component" value="Chromosome"/>
</dbReference>
<reference evidence="1 2" key="1">
    <citation type="submission" date="2018-07" db="EMBL/GenBank/DDBJ databases">
        <title>Complete genome sequencing of Ornithinimicrobium sp. AMA3305.</title>
        <authorList>
            <person name="Bae J.-W."/>
        </authorList>
    </citation>
    <scope>NUCLEOTIDE SEQUENCE [LARGE SCALE GENOMIC DNA]</scope>
    <source>
        <strain evidence="1 2">AMA3305</strain>
    </source>
</reference>
<proteinExistence type="predicted"/>
<keyword evidence="2" id="KW-1185">Reference proteome</keyword>
<organism evidence="1 2">
    <name type="scientific">Ornithinimicrobium avium</name>
    <dbReference type="NCBI Taxonomy" id="2283195"/>
    <lineage>
        <taxon>Bacteria</taxon>
        <taxon>Bacillati</taxon>
        <taxon>Actinomycetota</taxon>
        <taxon>Actinomycetes</taxon>
        <taxon>Micrococcales</taxon>
        <taxon>Ornithinimicrobiaceae</taxon>
        <taxon>Ornithinimicrobium</taxon>
    </lineage>
</organism>
<evidence type="ECO:0000313" key="1">
    <source>
        <dbReference type="EMBL" id="AXH95461.1"/>
    </source>
</evidence>
<sequence length="243" mass="25931">MVLLHGIGARSSEPFLQDRVAAAAEVLHVTPRTIRRRLVQANTLVARALRDPSLTGTSAQPVRLLSHHVTTDLRRPVVRLVSAKTVLRRRGGEIELRERFGTPGNRGPEAPTLSVGGAELLDLEPISASVWEASLRLPEGVAGTTAAYALTVEEPGIAALSPFTVAVPMQLMNRCAVTVHFGDLHPVTHLREVRNALPVTLYEPPVLGPDAGPAPPTVTLTADRPQLGLAFGYAWVWAEAGAG</sequence>
<dbReference type="AlphaFoldDB" id="A0A345NKA3"/>
<evidence type="ECO:0000313" key="2">
    <source>
        <dbReference type="Proteomes" id="UP000253790"/>
    </source>
</evidence>
<dbReference type="KEGG" id="orn:DV701_04345"/>
<dbReference type="EMBL" id="CP031229">
    <property type="protein sequence ID" value="AXH95461.1"/>
    <property type="molecule type" value="Genomic_DNA"/>
</dbReference>
<accession>A0A345NKA3</accession>